<protein>
    <submittedName>
        <fullName evidence="5 6">Transketolase</fullName>
        <ecNumber evidence="6">2.2.1.1</ecNumber>
    </submittedName>
</protein>
<dbReference type="HOGENOM" id="CLU_009227_1_1_11"/>
<evidence type="ECO:0000256" key="1">
    <source>
        <dbReference type="ARBA" id="ARBA00001964"/>
    </source>
</evidence>
<dbReference type="CDD" id="cd07033">
    <property type="entry name" value="TPP_PYR_DXS_TK_like"/>
    <property type="match status" value="1"/>
</dbReference>
<dbReference type="GO" id="GO:0004802">
    <property type="term" value="F:transketolase activity"/>
    <property type="evidence" value="ECO:0007669"/>
    <property type="project" value="UniProtKB-EC"/>
</dbReference>
<dbReference type="Gene3D" id="3.40.50.970">
    <property type="match status" value="1"/>
</dbReference>
<dbReference type="InterPro" id="IPR029061">
    <property type="entry name" value="THDP-binding"/>
</dbReference>
<evidence type="ECO:0000256" key="2">
    <source>
        <dbReference type="ARBA" id="ARBA00007131"/>
    </source>
</evidence>
<evidence type="ECO:0000259" key="4">
    <source>
        <dbReference type="SMART" id="SM00861"/>
    </source>
</evidence>
<dbReference type="Gene3D" id="3.40.50.920">
    <property type="match status" value="1"/>
</dbReference>
<dbReference type="EMBL" id="LK022848">
    <property type="protein sequence ID" value="CDR04517.1"/>
    <property type="molecule type" value="Genomic_DNA"/>
</dbReference>
<dbReference type="InterPro" id="IPR033248">
    <property type="entry name" value="Transketolase_C"/>
</dbReference>
<dbReference type="PANTHER" id="PTHR43825">
    <property type="entry name" value="PYRUVATE DEHYDROGENASE E1 COMPONENT"/>
    <property type="match status" value="1"/>
</dbReference>
<dbReference type="RefSeq" id="WP_044568175.1">
    <property type="nucleotide sequence ID" value="NZ_BAABDR010000025.1"/>
</dbReference>
<evidence type="ECO:0000256" key="3">
    <source>
        <dbReference type="ARBA" id="ARBA00023052"/>
    </source>
</evidence>
<organism evidence="5">
    <name type="scientific">Streptomyces iranensis</name>
    <dbReference type="NCBI Taxonomy" id="576784"/>
    <lineage>
        <taxon>Bacteria</taxon>
        <taxon>Bacillati</taxon>
        <taxon>Actinomycetota</taxon>
        <taxon>Actinomycetes</taxon>
        <taxon>Kitasatosporales</taxon>
        <taxon>Streptomycetaceae</taxon>
        <taxon>Streptomyces</taxon>
        <taxon>Streptomyces violaceusniger group</taxon>
    </lineage>
</organism>
<dbReference type="GO" id="GO:0000287">
    <property type="term" value="F:magnesium ion binding"/>
    <property type="evidence" value="ECO:0007669"/>
    <property type="project" value="UniProtKB-ARBA"/>
</dbReference>
<keyword evidence="7" id="KW-1185">Reference proteome</keyword>
<dbReference type="Proteomes" id="UP000756710">
    <property type="component" value="Unassembled WGS sequence"/>
</dbReference>
<dbReference type="Pfam" id="PF02780">
    <property type="entry name" value="Transketolase_C"/>
    <property type="match status" value="1"/>
</dbReference>
<dbReference type="Pfam" id="PF02779">
    <property type="entry name" value="Transket_pyr"/>
    <property type="match status" value="1"/>
</dbReference>
<proteinExistence type="inferred from homology"/>
<dbReference type="AlphaFoldDB" id="A0A060ZNT9"/>
<dbReference type="InterPro" id="IPR051157">
    <property type="entry name" value="PDH/Transketolase"/>
</dbReference>
<dbReference type="SUPFAM" id="SSF52518">
    <property type="entry name" value="Thiamin diphosphate-binding fold (THDP-binding)"/>
    <property type="match status" value="1"/>
</dbReference>
<dbReference type="SUPFAM" id="SSF52922">
    <property type="entry name" value="TK C-terminal domain-like"/>
    <property type="match status" value="1"/>
</dbReference>
<dbReference type="PANTHER" id="PTHR43825:SF1">
    <property type="entry name" value="TRANSKETOLASE-LIKE PYRIMIDINE-BINDING DOMAIN-CONTAINING PROTEIN"/>
    <property type="match status" value="1"/>
</dbReference>
<comment type="cofactor">
    <cofactor evidence="1">
        <name>thiamine diphosphate</name>
        <dbReference type="ChEBI" id="CHEBI:58937"/>
    </cofactor>
</comment>
<reference evidence="5" key="1">
    <citation type="submission" date="2014-05" db="EMBL/GenBank/DDBJ databases">
        <authorList>
            <person name="Horn Fabian"/>
        </authorList>
    </citation>
    <scope>NUCLEOTIDE SEQUENCE</scope>
</reference>
<keyword evidence="3" id="KW-0786">Thiamine pyrophosphate</keyword>
<accession>A0A060ZNT9</accession>
<evidence type="ECO:0000313" key="6">
    <source>
        <dbReference type="EMBL" id="MBP2062687.1"/>
    </source>
</evidence>
<dbReference type="EMBL" id="JAGGLR010000009">
    <property type="protein sequence ID" value="MBP2062687.1"/>
    <property type="molecule type" value="Genomic_DNA"/>
</dbReference>
<gene>
    <name evidence="6" type="ORF">J2Z30_003706</name>
    <name evidence="5" type="ORF">SIRAN1699</name>
</gene>
<name>A0A060ZNT9_9ACTN</name>
<evidence type="ECO:0000313" key="5">
    <source>
        <dbReference type="EMBL" id="CDR04517.1"/>
    </source>
</evidence>
<keyword evidence="6" id="KW-0808">Transferase</keyword>
<dbReference type="FunFam" id="3.40.50.970:FF:000129">
    <property type="entry name" value="Transketolase"/>
    <property type="match status" value="1"/>
</dbReference>
<feature type="domain" description="Transketolase-like pyrimidine-binding" evidence="4">
    <location>
        <begin position="21"/>
        <end position="186"/>
    </location>
</feature>
<sequence length="339" mass="36010">MSVAPGLQPESWHLLSLLEQAPGLQALGDTLADLADEGHPVVVGTADLKYSNGLVRFQERHPDKYLQFGISEQHMVSTAAGLATTGLRPYVATFASFMALLACEQIRTDVAYTRQPVRLIGHHAGITLGFYGTSHHATEDLAVTRSIAGLTVVAPADTAALAAVLRASVDLPGPVYFRIGRGRDPDVYPAGTTLEIGKAVEHGTGSDLTLIATGSMVHPALGAAAALTADGYDVGVLDMHTVKPLDEEAVLRAARRSRLLMTVEEHNVLGGLGGAVAEVISEHGIPVRLHRHGIRDEYSLIGPPTHLYGHYRLNAAGVEAEAREALRTASRWTPGVDRV</sequence>
<dbReference type="InterPro" id="IPR009014">
    <property type="entry name" value="Transketo_C/PFOR_II"/>
</dbReference>
<reference evidence="6 7" key="2">
    <citation type="submission" date="2021-03" db="EMBL/GenBank/DDBJ databases">
        <title>Genomic Encyclopedia of Type Strains, Phase IV (KMG-IV): sequencing the most valuable type-strain genomes for metagenomic binning, comparative biology and taxonomic classification.</title>
        <authorList>
            <person name="Goeker M."/>
        </authorList>
    </citation>
    <scope>NUCLEOTIDE SEQUENCE [LARGE SCALE GENOMIC DNA]</scope>
    <source>
        <strain evidence="6 7">DSM 41954</strain>
    </source>
</reference>
<dbReference type="EC" id="2.2.1.1" evidence="6"/>
<comment type="similarity">
    <text evidence="2">Belongs to the transketolase family.</text>
</comment>
<dbReference type="InterPro" id="IPR005475">
    <property type="entry name" value="Transketolase-like_Pyr-bd"/>
</dbReference>
<evidence type="ECO:0000313" key="7">
    <source>
        <dbReference type="Proteomes" id="UP000756710"/>
    </source>
</evidence>
<dbReference type="SMART" id="SM00861">
    <property type="entry name" value="Transket_pyr"/>
    <property type="match status" value="1"/>
</dbReference>